<organism evidence="1">
    <name type="scientific">Pseudomonas phage HRDY3</name>
    <dbReference type="NCBI Taxonomy" id="3236930"/>
    <lineage>
        <taxon>Viruses</taxon>
    </lineage>
</organism>
<proteinExistence type="predicted"/>
<reference evidence="1" key="1">
    <citation type="submission" date="2024-07" db="EMBL/GenBank/DDBJ databases">
        <authorList>
            <person name="Bringhurst R.M."/>
            <person name="Homer T.E."/>
        </authorList>
    </citation>
    <scope>NUCLEOTIDE SEQUENCE</scope>
</reference>
<sequence>MSEVKIAKEIPFADVTLGLTLLCGPADGKAPELDKIRAQLAQADHDTIFGVAFNLAQQNKRKLFGRDATYNEFLSDFDGRDALFLSLPGETPVIGAMCGGHMMAPNEKLSPDNYPDQKLFILTAIGIASAEPDSEDDEPYIEPESGTIH</sequence>
<evidence type="ECO:0000313" key="1">
    <source>
        <dbReference type="EMBL" id="XDJ15053.1"/>
    </source>
</evidence>
<name>A0AB39CDQ5_9VIRU</name>
<dbReference type="EMBL" id="PQ015379">
    <property type="protein sequence ID" value="XDJ15053.1"/>
    <property type="molecule type" value="Genomic_DNA"/>
</dbReference>
<accession>A0AB39CDQ5</accession>
<protein>
    <submittedName>
        <fullName evidence="1">Uncharacterized protein</fullName>
    </submittedName>
</protein>